<reference evidence="1" key="1">
    <citation type="submission" date="2019-10" db="EMBL/GenBank/DDBJ databases">
        <authorList>
            <consortium name="DOE Joint Genome Institute"/>
            <person name="Kuo A."/>
            <person name="Miyauchi S."/>
            <person name="Kiss E."/>
            <person name="Drula E."/>
            <person name="Kohler A."/>
            <person name="Sanchez-Garcia M."/>
            <person name="Andreopoulos B."/>
            <person name="Barry K.W."/>
            <person name="Bonito G."/>
            <person name="Buee M."/>
            <person name="Carver A."/>
            <person name="Chen C."/>
            <person name="Cichocki N."/>
            <person name="Clum A."/>
            <person name="Culley D."/>
            <person name="Crous P.W."/>
            <person name="Fauchery L."/>
            <person name="Girlanda M."/>
            <person name="Hayes R."/>
            <person name="Keri Z."/>
            <person name="Labutti K."/>
            <person name="Lipzen A."/>
            <person name="Lombard V."/>
            <person name="Magnuson J."/>
            <person name="Maillard F."/>
            <person name="Morin E."/>
            <person name="Murat C."/>
            <person name="Nolan M."/>
            <person name="Ohm R."/>
            <person name="Pangilinan J."/>
            <person name="Pereira M."/>
            <person name="Perotto S."/>
            <person name="Peter M."/>
            <person name="Riley R."/>
            <person name="Sitrit Y."/>
            <person name="Stielow B."/>
            <person name="Szollosi G."/>
            <person name="Zifcakova L."/>
            <person name="Stursova M."/>
            <person name="Spatafora J.W."/>
            <person name="Tedersoo L."/>
            <person name="Vaario L.-M."/>
            <person name="Yamada A."/>
            <person name="Yan M."/>
            <person name="Wang P."/>
            <person name="Xu J."/>
            <person name="Bruns T."/>
            <person name="Baldrian P."/>
            <person name="Vilgalys R."/>
            <person name="Henrissat B."/>
            <person name="Grigoriev I.V."/>
            <person name="Hibbett D."/>
            <person name="Nagy L.G."/>
            <person name="Martin F.M."/>
        </authorList>
    </citation>
    <scope>NUCLEOTIDE SEQUENCE</scope>
    <source>
        <strain evidence="1">P2</strain>
    </source>
</reference>
<dbReference type="EMBL" id="MU118031">
    <property type="protein sequence ID" value="KAF9647567.1"/>
    <property type="molecule type" value="Genomic_DNA"/>
</dbReference>
<gene>
    <name evidence="1" type="ORF">BDM02DRAFT_3270177</name>
</gene>
<name>A0ACB6ZDB3_THEGA</name>
<comment type="caution">
    <text evidence="1">The sequence shown here is derived from an EMBL/GenBank/DDBJ whole genome shotgun (WGS) entry which is preliminary data.</text>
</comment>
<protein>
    <submittedName>
        <fullName evidence="1">Uncharacterized protein</fullName>
    </submittedName>
</protein>
<organism evidence="1 2">
    <name type="scientific">Thelephora ganbajun</name>
    <name type="common">Ganba fungus</name>
    <dbReference type="NCBI Taxonomy" id="370292"/>
    <lineage>
        <taxon>Eukaryota</taxon>
        <taxon>Fungi</taxon>
        <taxon>Dikarya</taxon>
        <taxon>Basidiomycota</taxon>
        <taxon>Agaricomycotina</taxon>
        <taxon>Agaricomycetes</taxon>
        <taxon>Thelephorales</taxon>
        <taxon>Thelephoraceae</taxon>
        <taxon>Thelephora</taxon>
    </lineage>
</organism>
<reference evidence="1" key="2">
    <citation type="journal article" date="2020" name="Nat. Commun.">
        <title>Large-scale genome sequencing of mycorrhizal fungi provides insights into the early evolution of symbiotic traits.</title>
        <authorList>
            <person name="Miyauchi S."/>
            <person name="Kiss E."/>
            <person name="Kuo A."/>
            <person name="Drula E."/>
            <person name="Kohler A."/>
            <person name="Sanchez-Garcia M."/>
            <person name="Morin E."/>
            <person name="Andreopoulos B."/>
            <person name="Barry K.W."/>
            <person name="Bonito G."/>
            <person name="Buee M."/>
            <person name="Carver A."/>
            <person name="Chen C."/>
            <person name="Cichocki N."/>
            <person name="Clum A."/>
            <person name="Culley D."/>
            <person name="Crous P.W."/>
            <person name="Fauchery L."/>
            <person name="Girlanda M."/>
            <person name="Hayes R.D."/>
            <person name="Keri Z."/>
            <person name="LaButti K."/>
            <person name="Lipzen A."/>
            <person name="Lombard V."/>
            <person name="Magnuson J."/>
            <person name="Maillard F."/>
            <person name="Murat C."/>
            <person name="Nolan M."/>
            <person name="Ohm R.A."/>
            <person name="Pangilinan J."/>
            <person name="Pereira M.F."/>
            <person name="Perotto S."/>
            <person name="Peter M."/>
            <person name="Pfister S."/>
            <person name="Riley R."/>
            <person name="Sitrit Y."/>
            <person name="Stielow J.B."/>
            <person name="Szollosi G."/>
            <person name="Zifcakova L."/>
            <person name="Stursova M."/>
            <person name="Spatafora J.W."/>
            <person name="Tedersoo L."/>
            <person name="Vaario L.M."/>
            <person name="Yamada A."/>
            <person name="Yan M."/>
            <person name="Wang P."/>
            <person name="Xu J."/>
            <person name="Bruns T."/>
            <person name="Baldrian P."/>
            <person name="Vilgalys R."/>
            <person name="Dunand C."/>
            <person name="Henrissat B."/>
            <person name="Grigoriev I.V."/>
            <person name="Hibbett D."/>
            <person name="Nagy L.G."/>
            <person name="Martin F.M."/>
        </authorList>
    </citation>
    <scope>NUCLEOTIDE SEQUENCE</scope>
    <source>
        <strain evidence="1">P2</strain>
    </source>
</reference>
<sequence>MSASASTSNVMTPAGNVVLHIWPGAFGLASIEPTCLAAVLYLQLVIPGKFTVKESTTPDYSPNGQLPYLTHDLVTISSLSGIMTYVSGLPGSSKLDQHTSAKEKAQRTAWKAHAASTLGDLVAHTFYSSANYWKLIRPTLAKMMPIPQRYYVPNRIRELYKPRLEAVGLWPAENEASSEQSKLGASLLGRPPPLKDPKEVARNVFALEQTLEKARACLDTYKKLLNDHIFFDHEKLSTLDIIVAAHSLLLLNPPFPNPVLKDLIIESYPSLAVHARLVLSRAFPDPTISPLTYHKSSTNTWSALIPTFGSNMPKPEPSEIEKEYTKMRWVWTGLAIVSTVGYLWVNPPIVIVQLRDEEEEDRVESDEVGGMEDEDEEEVLADMETEDDGAAEAQAA</sequence>
<dbReference type="Proteomes" id="UP000886501">
    <property type="component" value="Unassembled WGS sequence"/>
</dbReference>
<keyword evidence="2" id="KW-1185">Reference proteome</keyword>
<evidence type="ECO:0000313" key="2">
    <source>
        <dbReference type="Proteomes" id="UP000886501"/>
    </source>
</evidence>
<evidence type="ECO:0000313" key="1">
    <source>
        <dbReference type="EMBL" id="KAF9647567.1"/>
    </source>
</evidence>
<accession>A0ACB6ZDB3</accession>
<proteinExistence type="predicted"/>